<reference evidence="2 3" key="1">
    <citation type="journal article" date="2019" name="Sci. Rep.">
        <title>A high-quality genome of Eragrostis curvula grass provides insights into Poaceae evolution and supports new strategies to enhance forage quality.</title>
        <authorList>
            <person name="Carballo J."/>
            <person name="Santos B.A.C.M."/>
            <person name="Zappacosta D."/>
            <person name="Garbus I."/>
            <person name="Selva J.P."/>
            <person name="Gallo C.A."/>
            <person name="Diaz A."/>
            <person name="Albertini E."/>
            <person name="Caccamo M."/>
            <person name="Echenique V."/>
        </authorList>
    </citation>
    <scope>NUCLEOTIDE SEQUENCE [LARGE SCALE GENOMIC DNA]</scope>
    <source>
        <strain evidence="3">cv. Victoria</strain>
        <tissue evidence="2">Leaf</tissue>
    </source>
</reference>
<dbReference type="AlphaFoldDB" id="A0A5J9SIT9"/>
<feature type="region of interest" description="Disordered" evidence="1">
    <location>
        <begin position="133"/>
        <end position="167"/>
    </location>
</feature>
<accession>A0A5J9SIT9</accession>
<keyword evidence="3" id="KW-1185">Reference proteome</keyword>
<dbReference type="EMBL" id="RWGY01000832">
    <property type="protein sequence ID" value="TVT98585.1"/>
    <property type="molecule type" value="Genomic_DNA"/>
</dbReference>
<dbReference type="Proteomes" id="UP000324897">
    <property type="component" value="Unassembled WGS sequence"/>
</dbReference>
<gene>
    <name evidence="2" type="ORF">EJB05_56102</name>
</gene>
<name>A0A5J9SIT9_9POAL</name>
<organism evidence="2 3">
    <name type="scientific">Eragrostis curvula</name>
    <name type="common">weeping love grass</name>
    <dbReference type="NCBI Taxonomy" id="38414"/>
    <lineage>
        <taxon>Eukaryota</taxon>
        <taxon>Viridiplantae</taxon>
        <taxon>Streptophyta</taxon>
        <taxon>Embryophyta</taxon>
        <taxon>Tracheophyta</taxon>
        <taxon>Spermatophyta</taxon>
        <taxon>Magnoliopsida</taxon>
        <taxon>Liliopsida</taxon>
        <taxon>Poales</taxon>
        <taxon>Poaceae</taxon>
        <taxon>PACMAD clade</taxon>
        <taxon>Chloridoideae</taxon>
        <taxon>Eragrostideae</taxon>
        <taxon>Eragrostidinae</taxon>
        <taxon>Eragrostis</taxon>
    </lineage>
</organism>
<evidence type="ECO:0000313" key="3">
    <source>
        <dbReference type="Proteomes" id="UP000324897"/>
    </source>
</evidence>
<protein>
    <submittedName>
        <fullName evidence="2">Uncharacterized protein</fullName>
    </submittedName>
</protein>
<proteinExistence type="predicted"/>
<sequence>MASYQAKAATARGERVEMKTPKRITVNSYLMLSGHITFGIDSMKGLTIDLECDPDADKTPMMQVHWIAYLEALKILKISTIIGKGHDVICQAPKDNRCTAPTLAAIHGAQSVLEYSAGPGDYSLQASGTPRLWGPLLSTQMQPRQDRGHTHGHGPARGGPTTGRHRR</sequence>
<feature type="non-terminal residue" evidence="2">
    <location>
        <position position="1"/>
    </location>
</feature>
<dbReference type="Gramene" id="TVT98585">
    <property type="protein sequence ID" value="TVT98585"/>
    <property type="gene ID" value="EJB05_56102"/>
</dbReference>
<comment type="caution">
    <text evidence="2">The sequence shown here is derived from an EMBL/GenBank/DDBJ whole genome shotgun (WGS) entry which is preliminary data.</text>
</comment>
<evidence type="ECO:0000256" key="1">
    <source>
        <dbReference type="SAM" id="MobiDB-lite"/>
    </source>
</evidence>
<evidence type="ECO:0000313" key="2">
    <source>
        <dbReference type="EMBL" id="TVT98585.1"/>
    </source>
</evidence>